<evidence type="ECO:0000259" key="7">
    <source>
        <dbReference type="PROSITE" id="PS50983"/>
    </source>
</evidence>
<dbReference type="SUPFAM" id="SSF53807">
    <property type="entry name" value="Helical backbone' metal receptor"/>
    <property type="match status" value="1"/>
</dbReference>
<dbReference type="PANTHER" id="PTHR30532">
    <property type="entry name" value="IRON III DICITRATE-BINDING PERIPLASMIC PROTEIN"/>
    <property type="match status" value="1"/>
</dbReference>
<accession>A0A1M5VYG9</accession>
<dbReference type="Gene3D" id="3.40.50.1980">
    <property type="entry name" value="Nitrogenase molybdenum iron protein domain"/>
    <property type="match status" value="2"/>
</dbReference>
<dbReference type="PROSITE" id="PS50983">
    <property type="entry name" value="FE_B12_PBP"/>
    <property type="match status" value="1"/>
</dbReference>
<dbReference type="Proteomes" id="UP000184608">
    <property type="component" value="Unassembled WGS sequence"/>
</dbReference>
<sequence length="302" mass="33657">MMSRKLFIRAMCCLKLYFLSAVCFAAVTVEDKHGTFHIDYVPSRIVVLEFSFADALAAVNVSPVGVADDKDPKRLLPEIRQKFSDWVSVGTRSQPSLEVIASLKPDLIIADVGRHAAVYDDLSKIAPTLLLSSRRETYEENLQSAALIGKVVGKDKEMQQRLSKHRQLMKSYRQELSAFAGKTIQFGVARKNGFFAHPNDSYTGGVMHQLGFGFPPDILGHHASRQIGVEQLLALNPDFLVIGDYTADSIVRTWQKQPLWQLLKAAQAHHVSHVDGNLWSRCRGILAAEYIARDLLQIVKGS</sequence>
<dbReference type="RefSeq" id="WP_217653285.1">
    <property type="nucleotide sequence ID" value="NZ_FQXZ01000006.1"/>
</dbReference>
<dbReference type="AlphaFoldDB" id="A0A1M5VYG9"/>
<dbReference type="EMBL" id="FQXZ01000006">
    <property type="protein sequence ID" value="SHH80044.1"/>
    <property type="molecule type" value="Genomic_DNA"/>
</dbReference>
<keyword evidence="4" id="KW-0408">Iron</keyword>
<evidence type="ECO:0000256" key="3">
    <source>
        <dbReference type="ARBA" id="ARBA00022448"/>
    </source>
</evidence>
<dbReference type="InterPro" id="IPR002491">
    <property type="entry name" value="ABC_transptr_periplasmic_BD"/>
</dbReference>
<dbReference type="Pfam" id="PF01497">
    <property type="entry name" value="Peripla_BP_2"/>
    <property type="match status" value="1"/>
</dbReference>
<evidence type="ECO:0000256" key="6">
    <source>
        <dbReference type="SAM" id="SignalP"/>
    </source>
</evidence>
<name>A0A1M5VYG9_9VIBR</name>
<evidence type="ECO:0000256" key="5">
    <source>
        <dbReference type="ARBA" id="ARBA00022729"/>
    </source>
</evidence>
<dbReference type="CDD" id="cd01146">
    <property type="entry name" value="FhuD"/>
    <property type="match status" value="1"/>
</dbReference>
<evidence type="ECO:0000313" key="8">
    <source>
        <dbReference type="EMBL" id="SHH80044.1"/>
    </source>
</evidence>
<feature type="signal peptide" evidence="6">
    <location>
        <begin position="1"/>
        <end position="25"/>
    </location>
</feature>
<keyword evidence="3" id="KW-0813">Transport</keyword>
<keyword evidence="5 6" id="KW-0732">Signal</keyword>
<evidence type="ECO:0000313" key="9">
    <source>
        <dbReference type="Proteomes" id="UP000184608"/>
    </source>
</evidence>
<dbReference type="GO" id="GO:0030288">
    <property type="term" value="C:outer membrane-bounded periplasmic space"/>
    <property type="evidence" value="ECO:0007669"/>
    <property type="project" value="TreeGrafter"/>
</dbReference>
<dbReference type="PANTHER" id="PTHR30532:SF29">
    <property type="entry name" value="FE(3+) DICITRATE-BINDING PERIPLASMIC PROTEIN"/>
    <property type="match status" value="1"/>
</dbReference>
<gene>
    <name evidence="8" type="primary">yfmC</name>
    <name evidence="8" type="ORF">VA7868_00550</name>
</gene>
<organism evidence="8 9">
    <name type="scientific">Vibrio aerogenes CECT 7868</name>
    <dbReference type="NCBI Taxonomy" id="1216006"/>
    <lineage>
        <taxon>Bacteria</taxon>
        <taxon>Pseudomonadati</taxon>
        <taxon>Pseudomonadota</taxon>
        <taxon>Gammaproteobacteria</taxon>
        <taxon>Vibrionales</taxon>
        <taxon>Vibrionaceae</taxon>
        <taxon>Vibrio</taxon>
    </lineage>
</organism>
<feature type="domain" description="Fe/B12 periplasmic-binding" evidence="7">
    <location>
        <begin position="44"/>
        <end position="302"/>
    </location>
</feature>
<keyword evidence="4" id="KW-0410">Iron transport</keyword>
<protein>
    <submittedName>
        <fullName evidence="8">Fe(3+)-citrate-binding protein YfmC</fullName>
    </submittedName>
</protein>
<proteinExistence type="inferred from homology"/>
<reference evidence="8 9" key="1">
    <citation type="submission" date="2016-11" db="EMBL/GenBank/DDBJ databases">
        <authorList>
            <person name="Jaros S."/>
            <person name="Januszkiewicz K."/>
            <person name="Wedrychowicz H."/>
        </authorList>
    </citation>
    <scope>NUCLEOTIDE SEQUENCE [LARGE SCALE GENOMIC DNA]</scope>
    <source>
        <strain evidence="8 9">CECT 7868</strain>
    </source>
</reference>
<feature type="chain" id="PRO_5012047904" evidence="6">
    <location>
        <begin position="26"/>
        <end position="302"/>
    </location>
</feature>
<evidence type="ECO:0000256" key="1">
    <source>
        <dbReference type="ARBA" id="ARBA00004196"/>
    </source>
</evidence>
<comment type="similarity">
    <text evidence="2">Belongs to the bacterial solute-binding protein 8 family.</text>
</comment>
<keyword evidence="4" id="KW-0406">Ion transport</keyword>
<evidence type="ECO:0000256" key="2">
    <source>
        <dbReference type="ARBA" id="ARBA00008814"/>
    </source>
</evidence>
<dbReference type="STRING" id="1216006.VA7868_00550"/>
<comment type="subcellular location">
    <subcellularLocation>
        <location evidence="1">Cell envelope</location>
    </subcellularLocation>
</comment>
<dbReference type="GO" id="GO:1901678">
    <property type="term" value="P:iron coordination entity transport"/>
    <property type="evidence" value="ECO:0007669"/>
    <property type="project" value="UniProtKB-ARBA"/>
</dbReference>
<dbReference type="NCBIfam" id="NF008501">
    <property type="entry name" value="PRK11411.1"/>
    <property type="match status" value="1"/>
</dbReference>
<keyword evidence="9" id="KW-1185">Reference proteome</keyword>
<evidence type="ECO:0000256" key="4">
    <source>
        <dbReference type="ARBA" id="ARBA00022496"/>
    </source>
</evidence>
<dbReference type="InterPro" id="IPR051313">
    <property type="entry name" value="Bact_iron-sidero_bind"/>
</dbReference>